<dbReference type="InParanoid" id="A0A1D6EEP2"/>
<feature type="compositionally biased region" description="Basic and acidic residues" evidence="1">
    <location>
        <begin position="141"/>
        <end position="156"/>
    </location>
</feature>
<dbReference type="EMBL" id="CM007648">
    <property type="protein sequence ID" value="ONM18683.1"/>
    <property type="molecule type" value="Genomic_DNA"/>
</dbReference>
<sequence>MASRQRASRAGTGGWRGRRESDQELASKIPKPAMGRENKEPSAGSEPGAISMAGQRAGRARRRNGWARRMEEQRSARTRRGTGRSAGEPAAQKSTRERNVAMELLGSITSASACTAASCISHTAAAAGTRRSEEQGLGTMGERRGFNELELEERAA</sequence>
<feature type="region of interest" description="Disordered" evidence="1">
    <location>
        <begin position="123"/>
        <end position="156"/>
    </location>
</feature>
<organism evidence="2">
    <name type="scientific">Zea mays</name>
    <name type="common">Maize</name>
    <dbReference type="NCBI Taxonomy" id="4577"/>
    <lineage>
        <taxon>Eukaryota</taxon>
        <taxon>Viridiplantae</taxon>
        <taxon>Streptophyta</taxon>
        <taxon>Embryophyta</taxon>
        <taxon>Tracheophyta</taxon>
        <taxon>Spermatophyta</taxon>
        <taxon>Magnoliopsida</taxon>
        <taxon>Liliopsida</taxon>
        <taxon>Poales</taxon>
        <taxon>Poaceae</taxon>
        <taxon>PACMAD clade</taxon>
        <taxon>Panicoideae</taxon>
        <taxon>Andropogonodae</taxon>
        <taxon>Andropogoneae</taxon>
        <taxon>Tripsacinae</taxon>
        <taxon>Zea</taxon>
    </lineage>
</organism>
<dbReference type="PaxDb" id="4577-AC200178.2_FGP003"/>
<dbReference type="AlphaFoldDB" id="A0A1D6EEP2"/>
<reference evidence="2" key="1">
    <citation type="submission" date="2015-12" db="EMBL/GenBank/DDBJ databases">
        <title>Update maize B73 reference genome by single molecule sequencing technologies.</title>
        <authorList>
            <consortium name="Maize Genome Sequencing Project"/>
            <person name="Ware D."/>
        </authorList>
    </citation>
    <scope>NUCLEOTIDE SEQUENCE [LARGE SCALE GENOMIC DNA]</scope>
    <source>
        <tissue evidence="2">Seedling</tissue>
    </source>
</reference>
<protein>
    <submittedName>
        <fullName evidence="2">Uncharacterized protein</fullName>
    </submittedName>
</protein>
<accession>A0A1D6EEP2</accession>
<evidence type="ECO:0000313" key="2">
    <source>
        <dbReference type="EMBL" id="ONM18683.1"/>
    </source>
</evidence>
<name>A0A1D6EEP2_MAIZE</name>
<evidence type="ECO:0000256" key="1">
    <source>
        <dbReference type="SAM" id="MobiDB-lite"/>
    </source>
</evidence>
<proteinExistence type="predicted"/>
<feature type="region of interest" description="Disordered" evidence="1">
    <location>
        <begin position="1"/>
        <end position="99"/>
    </location>
</feature>
<gene>
    <name evidence="2" type="ORF">ZEAMMB73_Zm00001d004252</name>
</gene>
<dbReference type="IntAct" id="A0A1D6EEP2">
    <property type="interactions" value="1"/>
</dbReference>